<keyword evidence="1" id="KW-1133">Transmembrane helix</keyword>
<gene>
    <name evidence="2" type="ORF">DAEQUDRAFT_734137</name>
</gene>
<evidence type="ECO:0000313" key="3">
    <source>
        <dbReference type="Proteomes" id="UP000076727"/>
    </source>
</evidence>
<evidence type="ECO:0000256" key="1">
    <source>
        <dbReference type="SAM" id="Phobius"/>
    </source>
</evidence>
<protein>
    <submittedName>
        <fullName evidence="2">Uncharacterized protein</fullName>
    </submittedName>
</protein>
<keyword evidence="1" id="KW-0812">Transmembrane</keyword>
<evidence type="ECO:0000313" key="2">
    <source>
        <dbReference type="EMBL" id="KZT63157.1"/>
    </source>
</evidence>
<dbReference type="AlphaFoldDB" id="A0A165KHW9"/>
<proteinExistence type="predicted"/>
<reference evidence="2 3" key="1">
    <citation type="journal article" date="2016" name="Mol. Biol. Evol.">
        <title>Comparative Genomics of Early-Diverging Mushroom-Forming Fungi Provides Insights into the Origins of Lignocellulose Decay Capabilities.</title>
        <authorList>
            <person name="Nagy L.G."/>
            <person name="Riley R."/>
            <person name="Tritt A."/>
            <person name="Adam C."/>
            <person name="Daum C."/>
            <person name="Floudas D."/>
            <person name="Sun H."/>
            <person name="Yadav J.S."/>
            <person name="Pangilinan J."/>
            <person name="Larsson K.H."/>
            <person name="Matsuura K."/>
            <person name="Barry K."/>
            <person name="Labutti K."/>
            <person name="Kuo R."/>
            <person name="Ohm R.A."/>
            <person name="Bhattacharya S.S."/>
            <person name="Shirouzu T."/>
            <person name="Yoshinaga Y."/>
            <person name="Martin F.M."/>
            <person name="Grigoriev I.V."/>
            <person name="Hibbett D.S."/>
        </authorList>
    </citation>
    <scope>NUCLEOTIDE SEQUENCE [LARGE SCALE GENOMIC DNA]</scope>
    <source>
        <strain evidence="2 3">L-15889</strain>
    </source>
</reference>
<keyword evidence="1" id="KW-0472">Membrane</keyword>
<dbReference type="EMBL" id="KV429230">
    <property type="protein sequence ID" value="KZT63157.1"/>
    <property type="molecule type" value="Genomic_DNA"/>
</dbReference>
<organism evidence="2 3">
    <name type="scientific">Daedalea quercina L-15889</name>
    <dbReference type="NCBI Taxonomy" id="1314783"/>
    <lineage>
        <taxon>Eukaryota</taxon>
        <taxon>Fungi</taxon>
        <taxon>Dikarya</taxon>
        <taxon>Basidiomycota</taxon>
        <taxon>Agaricomycotina</taxon>
        <taxon>Agaricomycetes</taxon>
        <taxon>Polyporales</taxon>
        <taxon>Fomitopsis</taxon>
    </lineage>
</organism>
<dbReference type="Proteomes" id="UP000076727">
    <property type="component" value="Unassembled WGS sequence"/>
</dbReference>
<name>A0A165KHW9_9APHY</name>
<sequence>MMNTHYSGKYYGLLLSWYPCITISRVGGMRISSIMFMHTRTSSPRRNIGEDAGRWLAHARCVAVLLATYGRISITHIDSVPSVKGCQPLLGFRAETTSTIRKYSKTCRVLSSL</sequence>
<accession>A0A165KHW9</accession>
<feature type="transmembrane region" description="Helical" evidence="1">
    <location>
        <begin position="15"/>
        <end position="37"/>
    </location>
</feature>
<keyword evidence="3" id="KW-1185">Reference proteome</keyword>